<dbReference type="AlphaFoldDB" id="A0A1J4MS67"/>
<gene>
    <name evidence="1" type="ORF">cand_023650</name>
</gene>
<dbReference type="EMBL" id="LRBS01000048">
    <property type="protein sequence ID" value="OII77022.1"/>
    <property type="molecule type" value="Genomic_DNA"/>
</dbReference>
<evidence type="ECO:0000313" key="1">
    <source>
        <dbReference type="EMBL" id="OII77022.1"/>
    </source>
</evidence>
<comment type="caution">
    <text evidence="1">The sequence shown here is derived from an EMBL/GenBank/DDBJ whole genome shotgun (WGS) entry which is preliminary data.</text>
</comment>
<dbReference type="Proteomes" id="UP000186804">
    <property type="component" value="Unassembled WGS sequence"/>
</dbReference>
<dbReference type="VEuPathDB" id="CryptoDB:cand_023650"/>
<dbReference type="RefSeq" id="XP_067068868.1">
    <property type="nucleotide sequence ID" value="XM_067212595.1"/>
</dbReference>
<dbReference type="GeneID" id="92366549"/>
<keyword evidence="2" id="KW-1185">Reference proteome</keyword>
<organism evidence="1 2">
    <name type="scientific">Cryptosporidium andersoni</name>
    <dbReference type="NCBI Taxonomy" id="117008"/>
    <lineage>
        <taxon>Eukaryota</taxon>
        <taxon>Sar</taxon>
        <taxon>Alveolata</taxon>
        <taxon>Apicomplexa</taxon>
        <taxon>Conoidasida</taxon>
        <taxon>Coccidia</taxon>
        <taxon>Eucoccidiorida</taxon>
        <taxon>Eimeriorina</taxon>
        <taxon>Cryptosporidiidae</taxon>
        <taxon>Cryptosporidium</taxon>
    </lineage>
</organism>
<protein>
    <submittedName>
        <fullName evidence="1">Uncharacterized protein</fullName>
    </submittedName>
</protein>
<reference evidence="1 2" key="1">
    <citation type="submission" date="2016-10" db="EMBL/GenBank/DDBJ databases">
        <title>Reductive evolution of mitochondrial metabolism and differential evolution of invasion-related proteins in Cryptosporidium.</title>
        <authorList>
            <person name="Liu S."/>
            <person name="Roellig D.M."/>
            <person name="Guo Y."/>
            <person name="Li N."/>
            <person name="Frace M.A."/>
            <person name="Tang K."/>
            <person name="Zhang L."/>
            <person name="Feng Y."/>
            <person name="Xiao L."/>
        </authorList>
    </citation>
    <scope>NUCLEOTIDE SEQUENCE [LARGE SCALE GENOMIC DNA]</scope>
    <source>
        <strain evidence="1">30847</strain>
    </source>
</reference>
<accession>A0A1J4MS67</accession>
<name>A0A1J4MS67_9CRYT</name>
<proteinExistence type="predicted"/>
<sequence>MKPKVNNWPCNINSLCITEDGYKYLSIGIIYINLVSIKHHLQTELDKYKLEDIYCTLYLENLSLIDKDTCPESIILKPHNYCTPFDRNCGIIHLKFASIEKLMVYIKNNQINIKFQFYYKKSQNYSKKIWNNRNLVPDTILEKEYDFNLNSIIKPINDVYKPNIIISAKYFEVKMSIALEWIAIKPEKYPMKSKSSFIINKTSDMKDIESNSSKKNIYILENQFAMQNRHLYSILLSPKLLVSLLPAKIYEIYEQSICEDPLIFNNCLDINNTNIYMVKKSDIKKINNNKDLYLTDSSHLNISIFGGWSIHIHKIYLNKRGFTYLGDLYPLYRSNRSYRIYIQHYIKDSSIIDENKTQLKNCTPIRGHWCIINPKLQGNYLKSNQQNKLLKSKEVYESSLNIHSRIPEVIKENLELYSLYFNIITPKDDNIKWEDFKKNHNIFCHGNINSNKIFINKENYVLLYTLGEKPSLIGYMTLTITNTKDLILKSNISENINFKDNNSSLIDHAQENIYNKLNKQKKDNILIDQLSLLFFFLYIHLELISNLQNMTYMESLNHFYQRIIKDKLNHPKNFYFLVDDIYHLVALIPYRYFNYITYITKLLDNLPKDQFVVFGFNHIVEILSFPHLKLLDNLIMSLFDQDYEDMSLNNFLQSCESLGVQDYIAITWYYMIQNTSKLVNYKTSLKCLDKYGPKKNLFYKPYLQIKDGISNITSSSYSPKQNC</sequence>
<evidence type="ECO:0000313" key="2">
    <source>
        <dbReference type="Proteomes" id="UP000186804"/>
    </source>
</evidence>
<dbReference type="OrthoDB" id="339056at2759"/>